<reference evidence="1" key="1">
    <citation type="submission" date="2022-04" db="EMBL/GenBank/DDBJ databases">
        <title>Chromosome-scale genome assembly of Holotrichia oblita Faldermann.</title>
        <authorList>
            <person name="Rongchong L."/>
        </authorList>
    </citation>
    <scope>NUCLEOTIDE SEQUENCE</scope>
    <source>
        <strain evidence="1">81SQS9</strain>
    </source>
</reference>
<accession>A0ACB9T6I8</accession>
<evidence type="ECO:0000313" key="2">
    <source>
        <dbReference type="Proteomes" id="UP001056778"/>
    </source>
</evidence>
<evidence type="ECO:0000313" key="1">
    <source>
        <dbReference type="EMBL" id="KAI4462421.1"/>
    </source>
</evidence>
<organism evidence="1 2">
    <name type="scientific">Holotrichia oblita</name>
    <name type="common">Chafer beetle</name>
    <dbReference type="NCBI Taxonomy" id="644536"/>
    <lineage>
        <taxon>Eukaryota</taxon>
        <taxon>Metazoa</taxon>
        <taxon>Ecdysozoa</taxon>
        <taxon>Arthropoda</taxon>
        <taxon>Hexapoda</taxon>
        <taxon>Insecta</taxon>
        <taxon>Pterygota</taxon>
        <taxon>Neoptera</taxon>
        <taxon>Endopterygota</taxon>
        <taxon>Coleoptera</taxon>
        <taxon>Polyphaga</taxon>
        <taxon>Scarabaeiformia</taxon>
        <taxon>Scarabaeidae</taxon>
        <taxon>Melolonthinae</taxon>
        <taxon>Holotrichia</taxon>
    </lineage>
</organism>
<protein>
    <submittedName>
        <fullName evidence="1">Myb/sant-like dna-binding domain</fullName>
    </submittedName>
</protein>
<gene>
    <name evidence="1" type="ORF">MML48_4g00013484</name>
</gene>
<proteinExistence type="predicted"/>
<sequence>MERKFHTHDIHWLIFVDFMEANLDFARGKFTGIEGKKKTRMLWDDLTNQLNSAGLGLRTREKWQKAWTDLKSKIKQKTATLKFLQQGTRILGIFGSSCFEGTNNPERGIPSTSTVRETETVIEEDNPSTPLSIQTPTTDRKRHLPLENTPFS</sequence>
<dbReference type="EMBL" id="CM043018">
    <property type="protein sequence ID" value="KAI4462421.1"/>
    <property type="molecule type" value="Genomic_DNA"/>
</dbReference>
<comment type="caution">
    <text evidence="1">The sequence shown here is derived from an EMBL/GenBank/DDBJ whole genome shotgun (WGS) entry which is preliminary data.</text>
</comment>
<name>A0ACB9T6I8_HOLOL</name>
<keyword evidence="2" id="KW-1185">Reference proteome</keyword>
<dbReference type="Proteomes" id="UP001056778">
    <property type="component" value="Chromosome 4"/>
</dbReference>